<organism evidence="3 4">
    <name type="scientific">Terrabacter terrae</name>
    <dbReference type="NCBI Taxonomy" id="318434"/>
    <lineage>
        <taxon>Bacteria</taxon>
        <taxon>Bacillati</taxon>
        <taxon>Actinomycetota</taxon>
        <taxon>Actinomycetes</taxon>
        <taxon>Micrococcales</taxon>
        <taxon>Intrasporangiaceae</taxon>
        <taxon>Terrabacter</taxon>
    </lineage>
</organism>
<comment type="caution">
    <text evidence="3">The sequence shown here is derived from an EMBL/GenBank/DDBJ whole genome shotgun (WGS) entry which is preliminary data.</text>
</comment>
<gene>
    <name evidence="3" type="ORF">GCM10009740_02540</name>
</gene>
<keyword evidence="4" id="KW-1185">Reference proteome</keyword>
<dbReference type="InterPro" id="IPR034768">
    <property type="entry name" value="4FE4S_WBL"/>
</dbReference>
<proteinExistence type="predicted"/>
<accession>A0ABP5F8S0</accession>
<dbReference type="PROSITE" id="PS51674">
    <property type="entry name" value="4FE4S_WBL"/>
    <property type="match status" value="1"/>
</dbReference>
<evidence type="ECO:0000313" key="3">
    <source>
        <dbReference type="EMBL" id="GAA2018251.1"/>
    </source>
</evidence>
<sequence>MTALSRSARWAALEAVWCEAATASTRHPLGSVAWQALGTCGARTDLPWTAEPGEIGPWDAESMRTLCRSCPVLTDCAAYVDASGVCAGWWAGTNRDPDYTEPERPGWVKAPGATGKHPAWQGVLPLGGAA</sequence>
<feature type="compositionally biased region" description="Basic and acidic residues" evidence="1">
    <location>
        <begin position="95"/>
        <end position="106"/>
    </location>
</feature>
<name>A0ABP5F8S0_9MICO</name>
<evidence type="ECO:0000256" key="1">
    <source>
        <dbReference type="SAM" id="MobiDB-lite"/>
    </source>
</evidence>
<dbReference type="Proteomes" id="UP001501285">
    <property type="component" value="Unassembled WGS sequence"/>
</dbReference>
<dbReference type="RefSeq" id="WP_343986307.1">
    <property type="nucleotide sequence ID" value="NZ_BAAANB010000001.1"/>
</dbReference>
<dbReference type="EMBL" id="BAAANB010000001">
    <property type="protein sequence ID" value="GAA2018251.1"/>
    <property type="molecule type" value="Genomic_DNA"/>
</dbReference>
<feature type="domain" description="4Fe-4S Wbl-type" evidence="2">
    <location>
        <begin position="39"/>
        <end position="100"/>
    </location>
</feature>
<dbReference type="Pfam" id="PF02467">
    <property type="entry name" value="Whib"/>
    <property type="match status" value="1"/>
</dbReference>
<evidence type="ECO:0000313" key="4">
    <source>
        <dbReference type="Proteomes" id="UP001501285"/>
    </source>
</evidence>
<reference evidence="4" key="1">
    <citation type="journal article" date="2019" name="Int. J. Syst. Evol. Microbiol.">
        <title>The Global Catalogue of Microorganisms (GCM) 10K type strain sequencing project: providing services to taxonomists for standard genome sequencing and annotation.</title>
        <authorList>
            <consortium name="The Broad Institute Genomics Platform"/>
            <consortium name="The Broad Institute Genome Sequencing Center for Infectious Disease"/>
            <person name="Wu L."/>
            <person name="Ma J."/>
        </authorList>
    </citation>
    <scope>NUCLEOTIDE SEQUENCE [LARGE SCALE GENOMIC DNA]</scope>
    <source>
        <strain evidence="4">JCM 14283</strain>
    </source>
</reference>
<evidence type="ECO:0000259" key="2">
    <source>
        <dbReference type="PROSITE" id="PS51674"/>
    </source>
</evidence>
<feature type="region of interest" description="Disordered" evidence="1">
    <location>
        <begin position="94"/>
        <end position="114"/>
    </location>
</feature>
<protein>
    <recommendedName>
        <fullName evidence="2">4Fe-4S Wbl-type domain-containing protein</fullName>
    </recommendedName>
</protein>